<dbReference type="Proteomes" id="UP000323000">
    <property type="component" value="Chromosome 2"/>
</dbReference>
<keyword evidence="6" id="KW-1185">Reference proteome</keyword>
<dbReference type="InterPro" id="IPR001611">
    <property type="entry name" value="Leu-rich_rpt"/>
</dbReference>
<dbReference type="Gene3D" id="3.80.10.10">
    <property type="entry name" value="Ribonuclease Inhibitor"/>
    <property type="match status" value="2"/>
</dbReference>
<gene>
    <name evidence="5" type="ORF">EZV62_003393</name>
</gene>
<dbReference type="InterPro" id="IPR044974">
    <property type="entry name" value="Disease_R_plants"/>
</dbReference>
<dbReference type="Pfam" id="PF20160">
    <property type="entry name" value="C-JID"/>
    <property type="match status" value="1"/>
</dbReference>
<dbReference type="InterPro" id="IPR003591">
    <property type="entry name" value="Leu-rich_rpt_typical-subtyp"/>
</dbReference>
<dbReference type="GO" id="GO:0006952">
    <property type="term" value="P:defense response"/>
    <property type="evidence" value="ECO:0007669"/>
    <property type="project" value="InterPro"/>
</dbReference>
<dbReference type="InterPro" id="IPR045344">
    <property type="entry name" value="C-JID"/>
</dbReference>
<dbReference type="EMBL" id="VAHF01000002">
    <property type="protein sequence ID" value="TXG68458.1"/>
    <property type="molecule type" value="Genomic_DNA"/>
</dbReference>
<sequence length="638" mass="72617">MFGSVTHVWKVQEAFDKHGERFKDSLDKVQRWKYALKKAAGLSGFDSRVINEVPPAITFFFFFFFFFFHLGTGKIEGISLDMSKIRDIDLQPFALSRMHNLRFLKLYSWEESNKVHVSQGLKSIFTELRYLHWEGCPLKLLQSNIQPEKLVELAMPGSKVENLWSGVQQLANLKKIDLTRSKQLTSLPDLSKAQNLETLKLSHCESLLAIPDCSDLKSLTHLDLSYCLKLRMLPQLPHNLQKLESRYTPIEELPSSIEVLSRLVYLNLRHCSKLKCLPTSVCKWKSLEELNLMDCSRLDKFPEDIGTLNSLKFLGTTGTVIRELPSSITCLENLKYLCFGRIMGQDTIGCILPLLSHNLTVLLLEDCDITKVPDNLFSCLSSLERLSLIGNNFESLPSSIINLSNLDTLEISNCKRLKVLPELPLIYIDASNCSSLEGLSCFAFPESNALLNGIFLGVALNNCLKLDRSLLECIMTDALWKIQRLIDKDVETLPEPGAKLFYPGNEIPKWFDIQCTGSVIHAELQPDWFNHNFFCFAFCAVVAFEDHPDAFCDIGIRCECFLESKDGNDSSVVSEEFYLGDVDFNQSTHVFVGLCPTLYPYESLYYDNEVVFKFSLCENYGPTEDVKVEKCGVRLMYR</sequence>
<evidence type="ECO:0000256" key="2">
    <source>
        <dbReference type="ARBA" id="ARBA00022737"/>
    </source>
</evidence>
<dbReference type="Gene3D" id="3.40.50.10140">
    <property type="entry name" value="Toll/interleukin-1 receptor homology (TIR) domain"/>
    <property type="match status" value="1"/>
</dbReference>
<dbReference type="InterPro" id="IPR011713">
    <property type="entry name" value="Leu-rich_rpt_3"/>
</dbReference>
<protein>
    <recommendedName>
        <fullName evidence="4">C-JID domain-containing protein</fullName>
    </recommendedName>
</protein>
<evidence type="ECO:0000256" key="1">
    <source>
        <dbReference type="ARBA" id="ARBA00022614"/>
    </source>
</evidence>
<keyword evidence="3" id="KW-0472">Membrane</keyword>
<feature type="transmembrane region" description="Helical" evidence="3">
    <location>
        <begin position="53"/>
        <end position="72"/>
    </location>
</feature>
<evidence type="ECO:0000256" key="3">
    <source>
        <dbReference type="SAM" id="Phobius"/>
    </source>
</evidence>
<evidence type="ECO:0000313" key="5">
    <source>
        <dbReference type="EMBL" id="TXG68458.1"/>
    </source>
</evidence>
<dbReference type="Pfam" id="PF07725">
    <property type="entry name" value="LRR_3"/>
    <property type="match status" value="1"/>
</dbReference>
<keyword evidence="3" id="KW-0812">Transmembrane</keyword>
<keyword evidence="2" id="KW-0677">Repeat</keyword>
<keyword evidence="1" id="KW-0433">Leucine-rich repeat</keyword>
<dbReference type="Pfam" id="PF13855">
    <property type="entry name" value="LRR_8"/>
    <property type="match status" value="1"/>
</dbReference>
<name>A0A5C7IHA4_9ROSI</name>
<dbReference type="SMART" id="SM00369">
    <property type="entry name" value="LRR_TYP"/>
    <property type="match status" value="3"/>
</dbReference>
<dbReference type="SUPFAM" id="SSF52058">
    <property type="entry name" value="L domain-like"/>
    <property type="match status" value="1"/>
</dbReference>
<evidence type="ECO:0000259" key="4">
    <source>
        <dbReference type="Pfam" id="PF20160"/>
    </source>
</evidence>
<dbReference type="PANTHER" id="PTHR11017">
    <property type="entry name" value="LEUCINE-RICH REPEAT-CONTAINING PROTEIN"/>
    <property type="match status" value="1"/>
</dbReference>
<proteinExistence type="predicted"/>
<evidence type="ECO:0000313" key="6">
    <source>
        <dbReference type="Proteomes" id="UP000323000"/>
    </source>
</evidence>
<organism evidence="5 6">
    <name type="scientific">Acer yangbiense</name>
    <dbReference type="NCBI Taxonomy" id="1000413"/>
    <lineage>
        <taxon>Eukaryota</taxon>
        <taxon>Viridiplantae</taxon>
        <taxon>Streptophyta</taxon>
        <taxon>Embryophyta</taxon>
        <taxon>Tracheophyta</taxon>
        <taxon>Spermatophyta</taxon>
        <taxon>Magnoliopsida</taxon>
        <taxon>eudicotyledons</taxon>
        <taxon>Gunneridae</taxon>
        <taxon>Pentapetalae</taxon>
        <taxon>rosids</taxon>
        <taxon>malvids</taxon>
        <taxon>Sapindales</taxon>
        <taxon>Sapindaceae</taxon>
        <taxon>Hippocastanoideae</taxon>
        <taxon>Acereae</taxon>
        <taxon>Acer</taxon>
    </lineage>
</organism>
<comment type="caution">
    <text evidence="5">The sequence shown here is derived from an EMBL/GenBank/DDBJ whole genome shotgun (WGS) entry which is preliminary data.</text>
</comment>
<dbReference type="PANTHER" id="PTHR11017:SF479">
    <property type="entry name" value="DISEASE RESISTANCE PROTEIN (TIR-NBS-LRR CLASS) FAMILY"/>
    <property type="match status" value="1"/>
</dbReference>
<dbReference type="InterPro" id="IPR032675">
    <property type="entry name" value="LRR_dom_sf"/>
</dbReference>
<dbReference type="AlphaFoldDB" id="A0A5C7IHA4"/>
<dbReference type="InterPro" id="IPR035897">
    <property type="entry name" value="Toll_tir_struct_dom_sf"/>
</dbReference>
<feature type="domain" description="C-JID" evidence="4">
    <location>
        <begin position="503"/>
        <end position="637"/>
    </location>
</feature>
<dbReference type="OrthoDB" id="984814at2759"/>
<accession>A0A5C7IHA4</accession>
<reference evidence="6" key="1">
    <citation type="journal article" date="2019" name="Gigascience">
        <title>De novo genome assembly of the endangered Acer yangbiense, a plant species with extremely small populations endemic to Yunnan Province, China.</title>
        <authorList>
            <person name="Yang J."/>
            <person name="Wariss H.M."/>
            <person name="Tao L."/>
            <person name="Zhang R."/>
            <person name="Yun Q."/>
            <person name="Hollingsworth P."/>
            <person name="Dao Z."/>
            <person name="Luo G."/>
            <person name="Guo H."/>
            <person name="Ma Y."/>
            <person name="Sun W."/>
        </authorList>
    </citation>
    <scope>NUCLEOTIDE SEQUENCE [LARGE SCALE GENOMIC DNA]</scope>
    <source>
        <strain evidence="6">cv. Malutang</strain>
    </source>
</reference>
<keyword evidence="3" id="KW-1133">Transmembrane helix</keyword>